<dbReference type="GO" id="GO:0003723">
    <property type="term" value="F:RNA binding"/>
    <property type="evidence" value="ECO:0007669"/>
    <property type="project" value="InterPro"/>
</dbReference>
<evidence type="ECO:0000313" key="3">
    <source>
        <dbReference type="EMBL" id="ORC91848.1"/>
    </source>
</evidence>
<evidence type="ECO:0000259" key="2">
    <source>
        <dbReference type="Pfam" id="PF00076"/>
    </source>
</evidence>
<dbReference type="Gene3D" id="3.30.70.330">
    <property type="match status" value="1"/>
</dbReference>
<feature type="compositionally biased region" description="Basic residues" evidence="1">
    <location>
        <begin position="423"/>
        <end position="432"/>
    </location>
</feature>
<dbReference type="Proteomes" id="UP000192257">
    <property type="component" value="Unassembled WGS sequence"/>
</dbReference>
<dbReference type="GeneID" id="39982879"/>
<dbReference type="OrthoDB" id="273327at2759"/>
<dbReference type="InterPro" id="IPR035979">
    <property type="entry name" value="RBD_domain_sf"/>
</dbReference>
<dbReference type="VEuPathDB" id="TriTrypDB:TM35_000054440"/>
<feature type="region of interest" description="Disordered" evidence="1">
    <location>
        <begin position="396"/>
        <end position="432"/>
    </location>
</feature>
<dbReference type="Pfam" id="PF00076">
    <property type="entry name" value="RRM_1"/>
    <property type="match status" value="1"/>
</dbReference>
<dbReference type="EMBL" id="NBCO01000005">
    <property type="protein sequence ID" value="ORC91848.1"/>
    <property type="molecule type" value="Genomic_DNA"/>
</dbReference>
<evidence type="ECO:0000256" key="1">
    <source>
        <dbReference type="SAM" id="MobiDB-lite"/>
    </source>
</evidence>
<comment type="caution">
    <text evidence="3">The sequence shown here is derived from an EMBL/GenBank/DDBJ whole genome shotgun (WGS) entry which is preliminary data.</text>
</comment>
<evidence type="ECO:0000313" key="4">
    <source>
        <dbReference type="Proteomes" id="UP000192257"/>
    </source>
</evidence>
<organism evidence="3 4">
    <name type="scientific">Trypanosoma theileri</name>
    <dbReference type="NCBI Taxonomy" id="67003"/>
    <lineage>
        <taxon>Eukaryota</taxon>
        <taxon>Discoba</taxon>
        <taxon>Euglenozoa</taxon>
        <taxon>Kinetoplastea</taxon>
        <taxon>Metakinetoplastina</taxon>
        <taxon>Trypanosomatida</taxon>
        <taxon>Trypanosomatidae</taxon>
        <taxon>Trypanosoma</taxon>
    </lineage>
</organism>
<feature type="compositionally biased region" description="Low complexity" evidence="1">
    <location>
        <begin position="412"/>
        <end position="422"/>
    </location>
</feature>
<gene>
    <name evidence="3" type="ORF">TM35_000054440</name>
</gene>
<dbReference type="InterPro" id="IPR000504">
    <property type="entry name" value="RRM_dom"/>
</dbReference>
<dbReference type="RefSeq" id="XP_028885914.1">
    <property type="nucleotide sequence ID" value="XM_029023099.1"/>
</dbReference>
<protein>
    <recommendedName>
        <fullName evidence="2">RRM domain-containing protein</fullName>
    </recommendedName>
</protein>
<accession>A0A1X0P4T5</accession>
<dbReference type="Gene3D" id="3.10.590.10">
    <property type="entry name" value="ph1033 like domains"/>
    <property type="match status" value="1"/>
</dbReference>
<feature type="region of interest" description="Disordered" evidence="1">
    <location>
        <begin position="178"/>
        <end position="207"/>
    </location>
</feature>
<sequence>MSLLEDGRLALYHRFPMGAVLYDPSEFPPCEVPLSTDAAEHGITSRRLIPYGHYEVYLPDDVTGELLPLTGESMCVYVTNLPPNTTAEMLGRYFEAFDMVAEADIFTTASGVCSGRGWVILQDPTKLLLIPPLLEFFPRYFIRTALSDKAPMRTTIQSIPAPGIQILGSIANSYTDPSFNRSRGGNHKRSNGMGGYNNSSASAPKPPAPLTGSVLSTSIYYFVAFIQKSEIEKSVENGVFWPSPANRRAFYSTLDRGPVIIIFVLQECSAIFGYARLLPQRDTNNGGSSACPIEWMKHHIFLQEEDMRYIQSVPIARIGDGIPLKPEIGDSICQLADQFPALTSIPDGLGYHSPNGRHVMRGPAAVAAAAGGGGGAQPVGERDIYLRSSALATPPQPLGVRNLPLRGGGGSSVNSGVNNRSRVPPRRRMYHD</sequence>
<dbReference type="SUPFAM" id="SSF54928">
    <property type="entry name" value="RNA-binding domain, RBD"/>
    <property type="match status" value="1"/>
</dbReference>
<dbReference type="CDD" id="cd00590">
    <property type="entry name" value="RRM_SF"/>
    <property type="match status" value="1"/>
</dbReference>
<feature type="domain" description="RRM" evidence="2">
    <location>
        <begin position="76"/>
        <end position="119"/>
    </location>
</feature>
<reference evidence="3 4" key="1">
    <citation type="submission" date="2017-03" db="EMBL/GenBank/DDBJ databases">
        <title>An alternative strategy for trypanosome survival in the mammalian bloodstream revealed through genome and transcriptome analysis of the ubiquitous bovine parasite Trypanosoma (Megatrypanum) theileri.</title>
        <authorList>
            <person name="Kelly S."/>
            <person name="Ivens A."/>
            <person name="Mott A."/>
            <person name="O'Neill E."/>
            <person name="Emms D."/>
            <person name="Macleod O."/>
            <person name="Voorheis P."/>
            <person name="Matthews J."/>
            <person name="Matthews K."/>
            <person name="Carrington M."/>
        </authorList>
    </citation>
    <scope>NUCLEOTIDE SEQUENCE [LARGE SCALE GENOMIC DNA]</scope>
    <source>
        <strain evidence="3">Edinburgh</strain>
    </source>
</reference>
<dbReference type="InterPro" id="IPR012677">
    <property type="entry name" value="Nucleotide-bd_a/b_plait_sf"/>
</dbReference>
<name>A0A1X0P4T5_9TRYP</name>
<proteinExistence type="predicted"/>
<keyword evidence="4" id="KW-1185">Reference proteome</keyword>
<dbReference type="AlphaFoldDB" id="A0A1X0P4T5"/>